<dbReference type="PROSITE" id="PS51318">
    <property type="entry name" value="TAT"/>
    <property type="match status" value="1"/>
</dbReference>
<gene>
    <name evidence="1" type="ORF">V5F32_14565</name>
</gene>
<organism evidence="1 2">
    <name type="scientific">Xanthobacter oligotrophicus</name>
    <dbReference type="NCBI Taxonomy" id="2607286"/>
    <lineage>
        <taxon>Bacteria</taxon>
        <taxon>Pseudomonadati</taxon>
        <taxon>Pseudomonadota</taxon>
        <taxon>Alphaproteobacteria</taxon>
        <taxon>Hyphomicrobiales</taxon>
        <taxon>Xanthobacteraceae</taxon>
        <taxon>Xanthobacter</taxon>
    </lineage>
</organism>
<sequence length="179" mass="19848">MREHSISRRTVLKAAGALGSVTTLAVPVAIPPNAKAADSPDADLLRLWSERERAGVLLNAEQERNGDVSAKWEVECARWRTENPTAPFDDFMSHSATITHDAAISREEIFLNAMDKAAEQIRELSAKTLAGLAVKARLAQDEFNDILAISRTIAVEDWKIEHVLSFFREVERMVEASHA</sequence>
<evidence type="ECO:0000313" key="2">
    <source>
        <dbReference type="Proteomes" id="UP001604002"/>
    </source>
</evidence>
<keyword evidence="2" id="KW-1185">Reference proteome</keyword>
<dbReference type="RefSeq" id="WP_393993163.1">
    <property type="nucleotide sequence ID" value="NZ_JBAFVH010000007.1"/>
</dbReference>
<accession>A0ABW6ZXC5</accession>
<name>A0ABW6ZXC5_9HYPH</name>
<dbReference type="InterPro" id="IPR006311">
    <property type="entry name" value="TAT_signal"/>
</dbReference>
<dbReference type="Proteomes" id="UP001604002">
    <property type="component" value="Unassembled WGS sequence"/>
</dbReference>
<protein>
    <recommendedName>
        <fullName evidence="3">Twin-arginine translocation signal domain-containing protein</fullName>
    </recommendedName>
</protein>
<comment type="caution">
    <text evidence="1">The sequence shown here is derived from an EMBL/GenBank/DDBJ whole genome shotgun (WGS) entry which is preliminary data.</text>
</comment>
<dbReference type="EMBL" id="JBAFVH010000007">
    <property type="protein sequence ID" value="MFG1373393.1"/>
    <property type="molecule type" value="Genomic_DNA"/>
</dbReference>
<proteinExistence type="predicted"/>
<evidence type="ECO:0000313" key="1">
    <source>
        <dbReference type="EMBL" id="MFG1373393.1"/>
    </source>
</evidence>
<evidence type="ECO:0008006" key="3">
    <source>
        <dbReference type="Google" id="ProtNLM"/>
    </source>
</evidence>
<reference evidence="1 2" key="1">
    <citation type="submission" date="2024-02" db="EMBL/GenBank/DDBJ databases">
        <title>Expansion and revision of Xanthobacter and proposal of Roseixanthobacter gen. nov.</title>
        <authorList>
            <person name="Soltysiak M.P.M."/>
            <person name="Jalihal A."/>
            <person name="Ory A."/>
            <person name="Chrisophersen C."/>
            <person name="Lee A.D."/>
            <person name="Boulton J."/>
            <person name="Springer M."/>
        </authorList>
    </citation>
    <scope>NUCLEOTIDE SEQUENCE [LARGE SCALE GENOMIC DNA]</scope>
    <source>
        <strain evidence="1 2">23A</strain>
    </source>
</reference>